<keyword evidence="5" id="KW-0418">Kinase</keyword>
<evidence type="ECO:0000313" key="11">
    <source>
        <dbReference type="EMBL" id="OGE94715.1"/>
    </source>
</evidence>
<evidence type="ECO:0000259" key="10">
    <source>
        <dbReference type="PROSITE" id="PS50112"/>
    </source>
</evidence>
<dbReference type="PRINTS" id="PR00344">
    <property type="entry name" value="BCTRLSENSOR"/>
</dbReference>
<dbReference type="InterPro" id="IPR004358">
    <property type="entry name" value="Sig_transdc_His_kin-like_C"/>
</dbReference>
<dbReference type="InterPro" id="IPR003661">
    <property type="entry name" value="HisK_dim/P_dom"/>
</dbReference>
<dbReference type="InterPro" id="IPR036097">
    <property type="entry name" value="HisK_dim/P_sf"/>
</dbReference>
<evidence type="ECO:0000256" key="1">
    <source>
        <dbReference type="ARBA" id="ARBA00000085"/>
    </source>
</evidence>
<dbReference type="SUPFAM" id="SSF47384">
    <property type="entry name" value="Homodimeric domain of signal transducing histidine kinase"/>
    <property type="match status" value="1"/>
</dbReference>
<gene>
    <name evidence="11" type="ORF">A3B10_04360</name>
</gene>
<dbReference type="InterPro" id="IPR003018">
    <property type="entry name" value="GAF"/>
</dbReference>
<dbReference type="SUPFAM" id="SSF55874">
    <property type="entry name" value="ATPase domain of HSP90 chaperone/DNA topoisomerase II/histidine kinase"/>
    <property type="match status" value="1"/>
</dbReference>
<dbReference type="NCBIfam" id="TIGR00229">
    <property type="entry name" value="sensory_box"/>
    <property type="match status" value="1"/>
</dbReference>
<keyword evidence="6" id="KW-0902">Two-component regulatory system</keyword>
<feature type="transmembrane region" description="Helical" evidence="8">
    <location>
        <begin position="9"/>
        <end position="26"/>
    </location>
</feature>
<evidence type="ECO:0000256" key="2">
    <source>
        <dbReference type="ARBA" id="ARBA00012438"/>
    </source>
</evidence>
<evidence type="ECO:0000256" key="4">
    <source>
        <dbReference type="ARBA" id="ARBA00022679"/>
    </source>
</evidence>
<dbReference type="InterPro" id="IPR000014">
    <property type="entry name" value="PAS"/>
</dbReference>
<proteinExistence type="predicted"/>
<dbReference type="FunFam" id="1.10.287.130:FF:000001">
    <property type="entry name" value="Two-component sensor histidine kinase"/>
    <property type="match status" value="1"/>
</dbReference>
<dbReference type="InterPro" id="IPR005467">
    <property type="entry name" value="His_kinase_dom"/>
</dbReference>
<dbReference type="PANTHER" id="PTHR43047:SF72">
    <property type="entry name" value="OSMOSENSING HISTIDINE PROTEIN KINASE SLN1"/>
    <property type="match status" value="1"/>
</dbReference>
<dbReference type="FunFam" id="3.30.565.10:FF:000006">
    <property type="entry name" value="Sensor histidine kinase WalK"/>
    <property type="match status" value="1"/>
</dbReference>
<dbReference type="InterPro" id="IPR029016">
    <property type="entry name" value="GAF-like_dom_sf"/>
</dbReference>
<evidence type="ECO:0000256" key="8">
    <source>
        <dbReference type="SAM" id="Phobius"/>
    </source>
</evidence>
<dbReference type="Gene3D" id="3.30.450.20">
    <property type="entry name" value="PAS domain"/>
    <property type="match status" value="1"/>
</dbReference>
<keyword evidence="8" id="KW-1133">Transmembrane helix</keyword>
<dbReference type="InterPro" id="IPR036890">
    <property type="entry name" value="HATPase_C_sf"/>
</dbReference>
<protein>
    <recommendedName>
        <fullName evidence="2">histidine kinase</fullName>
        <ecNumber evidence="2">2.7.13.3</ecNumber>
    </recommendedName>
</protein>
<dbReference type="CDD" id="cd00130">
    <property type="entry name" value="PAS"/>
    <property type="match status" value="1"/>
</dbReference>
<dbReference type="Proteomes" id="UP000177281">
    <property type="component" value="Unassembled WGS sequence"/>
</dbReference>
<dbReference type="SMART" id="SM00388">
    <property type="entry name" value="HisKA"/>
    <property type="match status" value="1"/>
</dbReference>
<dbReference type="Gene3D" id="3.30.450.40">
    <property type="match status" value="1"/>
</dbReference>
<dbReference type="Pfam" id="PF02518">
    <property type="entry name" value="HATPase_c"/>
    <property type="match status" value="1"/>
</dbReference>
<dbReference type="Gene3D" id="3.30.565.10">
    <property type="entry name" value="Histidine kinase-like ATPase, C-terminal domain"/>
    <property type="match status" value="1"/>
</dbReference>
<feature type="domain" description="Histidine kinase" evidence="9">
    <location>
        <begin position="332"/>
        <end position="576"/>
    </location>
</feature>
<dbReference type="Pfam" id="PF13596">
    <property type="entry name" value="PAS_10"/>
    <property type="match status" value="1"/>
</dbReference>
<dbReference type="PROSITE" id="PS50112">
    <property type="entry name" value="PAS"/>
    <property type="match status" value="1"/>
</dbReference>
<comment type="catalytic activity">
    <reaction evidence="1">
        <text>ATP + protein L-histidine = ADP + protein N-phospho-L-histidine.</text>
        <dbReference type="EC" id="2.7.13.3"/>
    </reaction>
</comment>
<dbReference type="PANTHER" id="PTHR43047">
    <property type="entry name" value="TWO-COMPONENT HISTIDINE PROTEIN KINASE"/>
    <property type="match status" value="1"/>
</dbReference>
<dbReference type="EMBL" id="MFFB01000010">
    <property type="protein sequence ID" value="OGE94715.1"/>
    <property type="molecule type" value="Genomic_DNA"/>
</dbReference>
<keyword evidence="8" id="KW-0812">Transmembrane</keyword>
<dbReference type="GO" id="GO:0005886">
    <property type="term" value="C:plasma membrane"/>
    <property type="evidence" value="ECO:0007669"/>
    <property type="project" value="TreeGrafter"/>
</dbReference>
<name>A0A1F5PXS0_9BACT</name>
<evidence type="ECO:0000313" key="12">
    <source>
        <dbReference type="Proteomes" id="UP000177281"/>
    </source>
</evidence>
<dbReference type="STRING" id="1817841.A3B10_04360"/>
<dbReference type="GO" id="GO:0000155">
    <property type="term" value="F:phosphorelay sensor kinase activity"/>
    <property type="evidence" value="ECO:0007669"/>
    <property type="project" value="InterPro"/>
</dbReference>
<evidence type="ECO:0000256" key="3">
    <source>
        <dbReference type="ARBA" id="ARBA00022553"/>
    </source>
</evidence>
<dbReference type="InterPro" id="IPR003594">
    <property type="entry name" value="HATPase_dom"/>
</dbReference>
<keyword evidence="4" id="KW-0808">Transferase</keyword>
<dbReference type="SUPFAM" id="SSF55781">
    <property type="entry name" value="GAF domain-like"/>
    <property type="match status" value="1"/>
</dbReference>
<sequence>MLKFEPNQLFFYLAIYTVIVIIFIWIENRRIRKSLLGKEHEMQRRMYEVTILKELGDRIGYSLNVQKIVDVITGSLRKLLDYSTVSYLILGDDGRVIFHCVLEEPVNNNFIEVVRKRMIEALQTLSGRGIKTEEIDESVSGTISDETNKSPIKSFFNVPVVINDQPMGLLNISSTKEGLYKEEEMTILFTIMNQASTAVSKLENLLNQEKGKLNSMVESMADGVIMVDTRNRLLVINPAAKQMLGITKSGASIFDVLDVLSSKMDLRTKIEESIKTDRLTVEEQLKIQNIILRVLISPVKDAINQPLGAVVLFHDITKEKAIEKMRDDFTSMMVHELRSPLTGIRSIANLLKEEKIKNEQKKYQEFIELIVSNSASMLDLVDDLLDVAKLEAGKFQIMRKPTNISDTIKVRVQSFSSLAAESSVQLETKIEGDLPVFELDENKISQVFNNLLSNAIKFTTKGRIVVSAFLLKKGGSLLKKTTSLGMIWPGIKDFSPEDNELVLAVTDTGIGIPEDQINKLFNKFTQLEQSALSEKKGTGLGLVITKGIIEAHGGRVGIFSQVGKGSTFYCLLPYEQK</sequence>
<dbReference type="PROSITE" id="PS50109">
    <property type="entry name" value="HIS_KIN"/>
    <property type="match status" value="1"/>
</dbReference>
<dbReference type="CDD" id="cd00082">
    <property type="entry name" value="HisKA"/>
    <property type="match status" value="1"/>
</dbReference>
<dbReference type="Pfam" id="PF13185">
    <property type="entry name" value="GAF_2"/>
    <property type="match status" value="1"/>
</dbReference>
<evidence type="ECO:0000256" key="6">
    <source>
        <dbReference type="ARBA" id="ARBA00023012"/>
    </source>
</evidence>
<dbReference type="SMART" id="SM00091">
    <property type="entry name" value="PAS"/>
    <property type="match status" value="1"/>
</dbReference>
<dbReference type="Gene3D" id="1.10.287.130">
    <property type="match status" value="1"/>
</dbReference>
<accession>A0A1F5PXS0</accession>
<keyword evidence="7 8" id="KW-0472">Membrane</keyword>
<dbReference type="SMART" id="SM00387">
    <property type="entry name" value="HATPase_c"/>
    <property type="match status" value="1"/>
</dbReference>
<organism evidence="11 12">
    <name type="scientific">Candidatus Doudnabacteria bacterium RIFCSPLOWO2_01_FULL_44_21</name>
    <dbReference type="NCBI Taxonomy" id="1817841"/>
    <lineage>
        <taxon>Bacteria</taxon>
        <taxon>Candidatus Doudnaibacteriota</taxon>
    </lineage>
</organism>
<keyword evidence="3" id="KW-0597">Phosphoprotein</keyword>
<dbReference type="InterPro" id="IPR035965">
    <property type="entry name" value="PAS-like_dom_sf"/>
</dbReference>
<dbReference type="AlphaFoldDB" id="A0A1F5PXS0"/>
<feature type="domain" description="PAS" evidence="10">
    <location>
        <begin position="209"/>
        <end position="249"/>
    </location>
</feature>
<evidence type="ECO:0000256" key="5">
    <source>
        <dbReference type="ARBA" id="ARBA00022777"/>
    </source>
</evidence>
<comment type="caution">
    <text evidence="11">The sequence shown here is derived from an EMBL/GenBank/DDBJ whole genome shotgun (WGS) entry which is preliminary data.</text>
</comment>
<evidence type="ECO:0000259" key="9">
    <source>
        <dbReference type="PROSITE" id="PS50109"/>
    </source>
</evidence>
<evidence type="ECO:0000256" key="7">
    <source>
        <dbReference type="ARBA" id="ARBA00023136"/>
    </source>
</evidence>
<dbReference type="EC" id="2.7.13.3" evidence="2"/>
<dbReference type="Pfam" id="PF00512">
    <property type="entry name" value="HisKA"/>
    <property type="match status" value="1"/>
</dbReference>
<dbReference type="GO" id="GO:0009927">
    <property type="term" value="F:histidine phosphotransfer kinase activity"/>
    <property type="evidence" value="ECO:0007669"/>
    <property type="project" value="TreeGrafter"/>
</dbReference>
<dbReference type="SUPFAM" id="SSF55785">
    <property type="entry name" value="PYP-like sensor domain (PAS domain)"/>
    <property type="match status" value="1"/>
</dbReference>
<reference evidence="11 12" key="1">
    <citation type="journal article" date="2016" name="Nat. Commun.">
        <title>Thousands of microbial genomes shed light on interconnected biogeochemical processes in an aquifer system.</title>
        <authorList>
            <person name="Anantharaman K."/>
            <person name="Brown C.T."/>
            <person name="Hug L.A."/>
            <person name="Sharon I."/>
            <person name="Castelle C.J."/>
            <person name="Probst A.J."/>
            <person name="Thomas B.C."/>
            <person name="Singh A."/>
            <person name="Wilkins M.J."/>
            <person name="Karaoz U."/>
            <person name="Brodie E.L."/>
            <person name="Williams K.H."/>
            <person name="Hubbard S.S."/>
            <person name="Banfield J.F."/>
        </authorList>
    </citation>
    <scope>NUCLEOTIDE SEQUENCE [LARGE SCALE GENOMIC DNA]</scope>
</reference>